<dbReference type="GO" id="GO:0016020">
    <property type="term" value="C:membrane"/>
    <property type="evidence" value="ECO:0007669"/>
    <property type="project" value="UniProtKB-SubCell"/>
</dbReference>
<dbReference type="CDD" id="cd06899">
    <property type="entry name" value="lectin_legume_LecRK_Arcelin_ConA"/>
    <property type="match status" value="1"/>
</dbReference>
<dbReference type="InterPro" id="IPR011009">
    <property type="entry name" value="Kinase-like_dom_sf"/>
</dbReference>
<dbReference type="InterPro" id="IPR000719">
    <property type="entry name" value="Prot_kinase_dom"/>
</dbReference>
<evidence type="ECO:0000313" key="21">
    <source>
        <dbReference type="Proteomes" id="UP000886520"/>
    </source>
</evidence>
<dbReference type="GO" id="GO:0005524">
    <property type="term" value="F:ATP binding"/>
    <property type="evidence" value="ECO:0007669"/>
    <property type="project" value="UniProtKB-UniRule"/>
</dbReference>
<dbReference type="PANTHER" id="PTHR27007">
    <property type="match status" value="1"/>
</dbReference>
<dbReference type="InterPro" id="IPR017441">
    <property type="entry name" value="Protein_kinase_ATP_BS"/>
</dbReference>
<evidence type="ECO:0000256" key="8">
    <source>
        <dbReference type="ARBA" id="ARBA00022729"/>
    </source>
</evidence>
<comment type="caution">
    <text evidence="20">The sequence shown here is derived from an EMBL/GenBank/DDBJ whole genome shotgun (WGS) entry which is preliminary data.</text>
</comment>
<dbReference type="InterPro" id="IPR001245">
    <property type="entry name" value="Ser-Thr/Tyr_kinase_cat_dom"/>
</dbReference>
<dbReference type="Pfam" id="PF00139">
    <property type="entry name" value="Lectin_legB"/>
    <property type="match status" value="1"/>
</dbReference>
<dbReference type="Proteomes" id="UP000886520">
    <property type="component" value="Chromosome 25"/>
</dbReference>
<keyword evidence="8" id="KW-0732">Signal</keyword>
<evidence type="ECO:0000256" key="3">
    <source>
        <dbReference type="ARBA" id="ARBA00010217"/>
    </source>
</evidence>
<dbReference type="SUPFAM" id="SSF56112">
    <property type="entry name" value="Protein kinase-like (PK-like)"/>
    <property type="match status" value="1"/>
</dbReference>
<evidence type="ECO:0000259" key="19">
    <source>
        <dbReference type="PROSITE" id="PS50011"/>
    </source>
</evidence>
<dbReference type="Pfam" id="PF07714">
    <property type="entry name" value="PK_Tyr_Ser-Thr"/>
    <property type="match status" value="1"/>
</dbReference>
<keyword evidence="21" id="KW-1185">Reference proteome</keyword>
<evidence type="ECO:0000256" key="6">
    <source>
        <dbReference type="ARBA" id="ARBA00022679"/>
    </source>
</evidence>
<evidence type="ECO:0000313" key="20">
    <source>
        <dbReference type="EMBL" id="KAI5059799.1"/>
    </source>
</evidence>
<dbReference type="PROSITE" id="PS50011">
    <property type="entry name" value="PROTEIN_KINASE_DOM"/>
    <property type="match status" value="1"/>
</dbReference>
<reference evidence="20" key="1">
    <citation type="submission" date="2021-01" db="EMBL/GenBank/DDBJ databases">
        <title>Adiantum capillus-veneris genome.</title>
        <authorList>
            <person name="Fang Y."/>
            <person name="Liao Q."/>
        </authorList>
    </citation>
    <scope>NUCLEOTIDE SEQUENCE</scope>
    <source>
        <strain evidence="20">H3</strain>
        <tissue evidence="20">Leaf</tissue>
    </source>
</reference>
<dbReference type="InterPro" id="IPR008271">
    <property type="entry name" value="Ser/Thr_kinase_AS"/>
</dbReference>
<dbReference type="InterPro" id="IPR050528">
    <property type="entry name" value="L-type_Lectin-RKs"/>
</dbReference>
<keyword evidence="6" id="KW-0808">Transferase</keyword>
<keyword evidence="9" id="KW-0430">Lectin</keyword>
<evidence type="ECO:0000256" key="18">
    <source>
        <dbReference type="SAM" id="Phobius"/>
    </source>
</evidence>
<keyword evidence="12 17" id="KW-0067">ATP-binding</keyword>
<feature type="domain" description="Protein kinase" evidence="19">
    <location>
        <begin position="366"/>
        <end position="520"/>
    </location>
</feature>
<keyword evidence="10 17" id="KW-0547">Nucleotide-binding</keyword>
<evidence type="ECO:0000256" key="16">
    <source>
        <dbReference type="ARBA" id="ARBA00048679"/>
    </source>
</evidence>
<dbReference type="FunFam" id="3.30.200.20:FF:000178">
    <property type="entry name" value="serine/threonine-protein kinase PBS1-like"/>
    <property type="match status" value="1"/>
</dbReference>
<protein>
    <recommendedName>
        <fullName evidence="4">non-specific serine/threonine protein kinase</fullName>
        <ecNumber evidence="4">2.7.11.1</ecNumber>
    </recommendedName>
</protein>
<evidence type="ECO:0000256" key="2">
    <source>
        <dbReference type="ARBA" id="ARBA00008536"/>
    </source>
</evidence>
<feature type="binding site" evidence="17">
    <location>
        <position position="399"/>
    </location>
    <ligand>
        <name>ATP</name>
        <dbReference type="ChEBI" id="CHEBI:30616"/>
    </ligand>
</feature>
<dbReference type="GO" id="GO:0004674">
    <property type="term" value="F:protein serine/threonine kinase activity"/>
    <property type="evidence" value="ECO:0007669"/>
    <property type="project" value="UniProtKB-KW"/>
</dbReference>
<dbReference type="PROSITE" id="PS00107">
    <property type="entry name" value="PROTEIN_KINASE_ATP"/>
    <property type="match status" value="1"/>
</dbReference>
<keyword evidence="7 18" id="KW-0812">Transmembrane</keyword>
<dbReference type="SMART" id="SM00220">
    <property type="entry name" value="S_TKc"/>
    <property type="match status" value="1"/>
</dbReference>
<proteinExistence type="inferred from homology"/>
<dbReference type="Gene3D" id="3.30.200.20">
    <property type="entry name" value="Phosphorylase Kinase, domain 1"/>
    <property type="match status" value="1"/>
</dbReference>
<evidence type="ECO:0000256" key="14">
    <source>
        <dbReference type="ARBA" id="ARBA00023136"/>
    </source>
</evidence>
<evidence type="ECO:0000256" key="11">
    <source>
        <dbReference type="ARBA" id="ARBA00022777"/>
    </source>
</evidence>
<dbReference type="GO" id="GO:0030246">
    <property type="term" value="F:carbohydrate binding"/>
    <property type="evidence" value="ECO:0007669"/>
    <property type="project" value="UniProtKB-KW"/>
</dbReference>
<evidence type="ECO:0000256" key="7">
    <source>
        <dbReference type="ARBA" id="ARBA00022692"/>
    </source>
</evidence>
<dbReference type="EC" id="2.7.11.1" evidence="4"/>
<evidence type="ECO:0000256" key="12">
    <source>
        <dbReference type="ARBA" id="ARBA00022840"/>
    </source>
</evidence>
<dbReference type="GO" id="GO:0051707">
    <property type="term" value="P:response to other organism"/>
    <property type="evidence" value="ECO:0007669"/>
    <property type="project" value="UniProtKB-ARBA"/>
</dbReference>
<accession>A0A9D4Z3H2</accession>
<name>A0A9D4Z3H2_ADICA</name>
<comment type="catalytic activity">
    <reaction evidence="15">
        <text>L-threonyl-[protein] + ATP = O-phospho-L-threonyl-[protein] + ADP + H(+)</text>
        <dbReference type="Rhea" id="RHEA:46608"/>
        <dbReference type="Rhea" id="RHEA-COMP:11060"/>
        <dbReference type="Rhea" id="RHEA-COMP:11605"/>
        <dbReference type="ChEBI" id="CHEBI:15378"/>
        <dbReference type="ChEBI" id="CHEBI:30013"/>
        <dbReference type="ChEBI" id="CHEBI:30616"/>
        <dbReference type="ChEBI" id="CHEBI:61977"/>
        <dbReference type="ChEBI" id="CHEBI:456216"/>
        <dbReference type="EC" id="2.7.11.1"/>
    </reaction>
</comment>
<evidence type="ECO:0000256" key="4">
    <source>
        <dbReference type="ARBA" id="ARBA00012513"/>
    </source>
</evidence>
<evidence type="ECO:0000256" key="10">
    <source>
        <dbReference type="ARBA" id="ARBA00022741"/>
    </source>
</evidence>
<keyword evidence="11" id="KW-0418">Kinase</keyword>
<dbReference type="AlphaFoldDB" id="A0A9D4Z3H2"/>
<dbReference type="SUPFAM" id="SSF49899">
    <property type="entry name" value="Concanavalin A-like lectins/glucanases"/>
    <property type="match status" value="1"/>
</dbReference>
<evidence type="ECO:0000256" key="9">
    <source>
        <dbReference type="ARBA" id="ARBA00022734"/>
    </source>
</evidence>
<evidence type="ECO:0000256" key="1">
    <source>
        <dbReference type="ARBA" id="ARBA00004479"/>
    </source>
</evidence>
<dbReference type="InterPro" id="IPR013320">
    <property type="entry name" value="ConA-like_dom_sf"/>
</dbReference>
<keyword evidence="13 18" id="KW-1133">Transmembrane helix</keyword>
<evidence type="ECO:0000256" key="15">
    <source>
        <dbReference type="ARBA" id="ARBA00047899"/>
    </source>
</evidence>
<comment type="catalytic activity">
    <reaction evidence="16">
        <text>L-seryl-[protein] + ATP = O-phospho-L-seryl-[protein] + ADP + H(+)</text>
        <dbReference type="Rhea" id="RHEA:17989"/>
        <dbReference type="Rhea" id="RHEA-COMP:9863"/>
        <dbReference type="Rhea" id="RHEA-COMP:11604"/>
        <dbReference type="ChEBI" id="CHEBI:15378"/>
        <dbReference type="ChEBI" id="CHEBI:29999"/>
        <dbReference type="ChEBI" id="CHEBI:30616"/>
        <dbReference type="ChEBI" id="CHEBI:83421"/>
        <dbReference type="ChEBI" id="CHEBI:456216"/>
        <dbReference type="EC" id="2.7.11.1"/>
    </reaction>
</comment>
<comment type="subcellular location">
    <subcellularLocation>
        <location evidence="1">Membrane</location>
        <topology evidence="1">Single-pass type I membrane protein</topology>
    </subcellularLocation>
</comment>
<evidence type="ECO:0000256" key="17">
    <source>
        <dbReference type="PROSITE-ProRule" id="PRU10141"/>
    </source>
</evidence>
<organism evidence="20 21">
    <name type="scientific">Adiantum capillus-veneris</name>
    <name type="common">Maidenhair fern</name>
    <dbReference type="NCBI Taxonomy" id="13818"/>
    <lineage>
        <taxon>Eukaryota</taxon>
        <taxon>Viridiplantae</taxon>
        <taxon>Streptophyta</taxon>
        <taxon>Embryophyta</taxon>
        <taxon>Tracheophyta</taxon>
        <taxon>Polypodiopsida</taxon>
        <taxon>Polypodiidae</taxon>
        <taxon>Polypodiales</taxon>
        <taxon>Pteridineae</taxon>
        <taxon>Pteridaceae</taxon>
        <taxon>Vittarioideae</taxon>
        <taxon>Adiantum</taxon>
    </lineage>
</organism>
<gene>
    <name evidence="20" type="ORF">GOP47_0026118</name>
</gene>
<dbReference type="Gene3D" id="1.10.510.10">
    <property type="entry name" value="Transferase(Phosphotransferase) domain 1"/>
    <property type="match status" value="1"/>
</dbReference>
<sequence>MRVTAAADLSFLQIMAGKALALYALALISIIAQLAYSQNVSFTFRDFSSTENLLILGNTTISEDGSSLFMTYNKSGATGPYFISRVLYSMPIVMHNLSQGLAASFSTSFTFSISTNQPDITGDGFTFVIAPNNLLPITRSATAAAMGLFDVDFYKGSNASMLHIVAVEYDTFLNLEYNDPDDHHVGLDINSLTSTTYQSLPSELVLKSTNFSRRLITWIDYDAVSHQIDVQLAVAPALKSSATKILSYSKLSLWEYVKSTSYIGFTAGTGLFQENNAIHDWNFTSWLVSVPDQPSPSLLPPSPSTTAMITRNEVIICTTVGFLILLIGLLVFAWKKWVSTSGLHLDVDLMVAPRKFTFRELRMATGDFRERLGQGGSGEVFKGVITKNNAEVLHLAVKKIAKASKQGEKEFKSEVMTIGKLRHKSLVHLYGWCHEKGKLLLVYQFMPNGSVDKLLYASSPRVLSWPLRFSTLKGVAAALVYLHLDWEKMIVHRDIKASNVMLDSEMNARLGDFGLARFFS</sequence>
<keyword evidence="5" id="KW-0723">Serine/threonine-protein kinase</keyword>
<evidence type="ECO:0000256" key="13">
    <source>
        <dbReference type="ARBA" id="ARBA00022989"/>
    </source>
</evidence>
<dbReference type="GO" id="GO:0006952">
    <property type="term" value="P:defense response"/>
    <property type="evidence" value="ECO:0007669"/>
    <property type="project" value="UniProtKB-ARBA"/>
</dbReference>
<keyword evidence="14 18" id="KW-0472">Membrane</keyword>
<dbReference type="InterPro" id="IPR001220">
    <property type="entry name" value="Legume_lectin_dom"/>
</dbReference>
<dbReference type="PROSITE" id="PS00108">
    <property type="entry name" value="PROTEIN_KINASE_ST"/>
    <property type="match status" value="1"/>
</dbReference>
<dbReference type="Gene3D" id="2.60.120.200">
    <property type="match status" value="1"/>
</dbReference>
<dbReference type="EMBL" id="JABFUD020000025">
    <property type="protein sequence ID" value="KAI5059799.1"/>
    <property type="molecule type" value="Genomic_DNA"/>
</dbReference>
<dbReference type="FunFam" id="1.10.510.10:FF:001023">
    <property type="entry name" value="Os07g0541700 protein"/>
    <property type="match status" value="1"/>
</dbReference>
<evidence type="ECO:0000256" key="5">
    <source>
        <dbReference type="ARBA" id="ARBA00022527"/>
    </source>
</evidence>
<feature type="transmembrane region" description="Helical" evidence="18">
    <location>
        <begin position="313"/>
        <end position="334"/>
    </location>
</feature>
<comment type="similarity">
    <text evidence="2">In the N-terminal section; belongs to the leguminous lectin family.</text>
</comment>
<comment type="similarity">
    <text evidence="3">In the C-terminal section; belongs to the protein kinase superfamily. Ser/Thr protein kinase family.</text>
</comment>
<dbReference type="OrthoDB" id="4062651at2759"/>